<proteinExistence type="predicted"/>
<reference evidence="1" key="1">
    <citation type="submission" date="2023-09" db="UniProtKB">
        <authorList>
            <consortium name="Ensembl"/>
        </authorList>
    </citation>
    <scope>IDENTIFICATION</scope>
</reference>
<dbReference type="Ensembl" id="ENSSPAT00000015165.1">
    <property type="protein sequence ID" value="ENSSPAP00000014923.1"/>
    <property type="gene ID" value="ENSSPAG00000011240.1"/>
</dbReference>
<dbReference type="InterPro" id="IPR027417">
    <property type="entry name" value="P-loop_NTPase"/>
</dbReference>
<dbReference type="GeneTree" id="ENSGT00940000163342"/>
<evidence type="ECO:0000313" key="1">
    <source>
        <dbReference type="Ensembl" id="ENSSPAP00000014923.1"/>
    </source>
</evidence>
<dbReference type="SUPFAM" id="SSF52540">
    <property type="entry name" value="P-loop containing nucleoside triphosphate hydrolases"/>
    <property type="match status" value="1"/>
</dbReference>
<organism evidence="1">
    <name type="scientific">Stegastes partitus</name>
    <name type="common">bicolor damselfish</name>
    <dbReference type="NCBI Taxonomy" id="144197"/>
    <lineage>
        <taxon>Eukaryota</taxon>
        <taxon>Metazoa</taxon>
        <taxon>Chordata</taxon>
        <taxon>Craniata</taxon>
        <taxon>Vertebrata</taxon>
        <taxon>Euteleostomi</taxon>
        <taxon>Actinopterygii</taxon>
        <taxon>Neopterygii</taxon>
        <taxon>Teleostei</taxon>
        <taxon>Neoteleostei</taxon>
        <taxon>Acanthomorphata</taxon>
        <taxon>Ovalentaria</taxon>
        <taxon>Pomacentridae</taxon>
        <taxon>Stegastes</taxon>
    </lineage>
</organism>
<dbReference type="Gene3D" id="3.40.50.300">
    <property type="entry name" value="P-loop containing nucleotide triphosphate hydrolases"/>
    <property type="match status" value="1"/>
</dbReference>
<dbReference type="AlphaFoldDB" id="A0A3B5A118"/>
<protein>
    <submittedName>
        <fullName evidence="1">Sulfotransferase family 1, cytosolic sulfotransferase 9</fullName>
    </submittedName>
</protein>
<name>A0A3B5A118_9TELE</name>
<sequence>MRTCDACDLPNTRVSMISCYTESWKAVQNFQARTDDILIATYPRTGNRWLLPLLEVVVTGTEVADKMLTSPQIIRTHPPVQLVLKSFWEQNSRVIHRGKTKTYSKLHYMFYEDCLKRLCNKILKNRSGHLITSVINGIDFSRKSEKETSFLNTLFPHWSFYFVSYCQTSLRSLIFLCLQLKETNQGRNTVGPPLVLSPAHIRESKHQPCCDQVIRDIVQSSYYPENL</sequence>
<dbReference type="STRING" id="144197.ENSSPAP00000014923"/>
<accession>A0A3B5A118</accession>